<dbReference type="PANTHER" id="PTHR45648:SF22">
    <property type="entry name" value="GDSL LIPASE_ACYLHYDROLASE FAMILY PROTEIN (AFU_ORTHOLOGUE AFUA_4G14700)"/>
    <property type="match status" value="1"/>
</dbReference>
<proteinExistence type="predicted"/>
<keyword evidence="1" id="KW-0378">Hydrolase</keyword>
<gene>
    <name evidence="3" type="ORF">HYPSUDRAFT_665352</name>
</gene>
<dbReference type="SUPFAM" id="SSF52266">
    <property type="entry name" value="SGNH hydrolase"/>
    <property type="match status" value="1"/>
</dbReference>
<keyword evidence="2" id="KW-0732">Signal</keyword>
<evidence type="ECO:0000256" key="1">
    <source>
        <dbReference type="ARBA" id="ARBA00022801"/>
    </source>
</evidence>
<dbReference type="EMBL" id="KN817552">
    <property type="protein sequence ID" value="KJA22123.1"/>
    <property type="molecule type" value="Genomic_DNA"/>
</dbReference>
<organism evidence="3 4">
    <name type="scientific">Hypholoma sublateritium (strain FD-334 SS-4)</name>
    <dbReference type="NCBI Taxonomy" id="945553"/>
    <lineage>
        <taxon>Eukaryota</taxon>
        <taxon>Fungi</taxon>
        <taxon>Dikarya</taxon>
        <taxon>Basidiomycota</taxon>
        <taxon>Agaricomycotina</taxon>
        <taxon>Agaricomycetes</taxon>
        <taxon>Agaricomycetidae</taxon>
        <taxon>Agaricales</taxon>
        <taxon>Agaricineae</taxon>
        <taxon>Strophariaceae</taxon>
        <taxon>Hypholoma</taxon>
    </lineage>
</organism>
<dbReference type="Proteomes" id="UP000054270">
    <property type="component" value="Unassembled WGS sequence"/>
</dbReference>
<dbReference type="OMA" id="KYFVIMN"/>
<evidence type="ECO:0000256" key="2">
    <source>
        <dbReference type="SAM" id="SignalP"/>
    </source>
</evidence>
<dbReference type="GO" id="GO:0016788">
    <property type="term" value="F:hydrolase activity, acting on ester bonds"/>
    <property type="evidence" value="ECO:0007669"/>
    <property type="project" value="InterPro"/>
</dbReference>
<name>A0A0D2MEU6_HYPSF</name>
<dbReference type="InterPro" id="IPR001087">
    <property type="entry name" value="GDSL"/>
</dbReference>
<dbReference type="InterPro" id="IPR036514">
    <property type="entry name" value="SGNH_hydro_sf"/>
</dbReference>
<sequence>MVALLSTTLALLSAASSIAPALGKGVSRGQIKNLVTFGDSYTDTVVVSNGGTQWPIYAAGYAHVNLFPFARSGATCSNNITFRPFPSVFESQLPTYFNATSGKNHLNPEETIYTLWIGTNDVGSNALLTGSDNASLVDVTECMVNWVKTLHASGARNFLFQNMIPLQNVPLYAPVSYPDRYWTAQRNTTEWSVFITELVLSGNLLTKLMLQALAPTLPDSHIGIFDSHSLFADMFAHPALYLNGTAPLNTTSAVKACIFELNESTSDTGDCTIAQGSDKDSFLWFDELHPSEQSDRIVAREVAQVIEGHANQWTTWLS</sequence>
<evidence type="ECO:0000313" key="4">
    <source>
        <dbReference type="Proteomes" id="UP000054270"/>
    </source>
</evidence>
<keyword evidence="4" id="KW-1185">Reference proteome</keyword>
<evidence type="ECO:0000313" key="3">
    <source>
        <dbReference type="EMBL" id="KJA22123.1"/>
    </source>
</evidence>
<dbReference type="OrthoDB" id="1600564at2759"/>
<accession>A0A0D2MEU6</accession>
<feature type="chain" id="PRO_5002247178" evidence="2">
    <location>
        <begin position="24"/>
        <end position="318"/>
    </location>
</feature>
<dbReference type="InterPro" id="IPR051058">
    <property type="entry name" value="GDSL_Est/Lipase"/>
</dbReference>
<dbReference type="AlphaFoldDB" id="A0A0D2MEU6"/>
<dbReference type="PANTHER" id="PTHR45648">
    <property type="entry name" value="GDSL LIPASE/ACYLHYDROLASE FAMILY PROTEIN (AFU_ORTHOLOGUE AFUA_4G14700)"/>
    <property type="match status" value="1"/>
</dbReference>
<dbReference type="STRING" id="945553.A0A0D2MEU6"/>
<protein>
    <submittedName>
        <fullName evidence="3">Carbohydrate esterase family 16 protein</fullName>
    </submittedName>
</protein>
<feature type="signal peptide" evidence="2">
    <location>
        <begin position="1"/>
        <end position="23"/>
    </location>
</feature>
<dbReference type="Gene3D" id="3.40.50.1110">
    <property type="entry name" value="SGNH hydrolase"/>
    <property type="match status" value="1"/>
</dbReference>
<dbReference type="Pfam" id="PF00657">
    <property type="entry name" value="Lipase_GDSL"/>
    <property type="match status" value="1"/>
</dbReference>
<reference evidence="4" key="1">
    <citation type="submission" date="2014-04" db="EMBL/GenBank/DDBJ databases">
        <title>Evolutionary Origins and Diversification of the Mycorrhizal Mutualists.</title>
        <authorList>
            <consortium name="DOE Joint Genome Institute"/>
            <consortium name="Mycorrhizal Genomics Consortium"/>
            <person name="Kohler A."/>
            <person name="Kuo A."/>
            <person name="Nagy L.G."/>
            <person name="Floudas D."/>
            <person name="Copeland A."/>
            <person name="Barry K.W."/>
            <person name="Cichocki N."/>
            <person name="Veneault-Fourrey C."/>
            <person name="LaButti K."/>
            <person name="Lindquist E.A."/>
            <person name="Lipzen A."/>
            <person name="Lundell T."/>
            <person name="Morin E."/>
            <person name="Murat C."/>
            <person name="Riley R."/>
            <person name="Ohm R."/>
            <person name="Sun H."/>
            <person name="Tunlid A."/>
            <person name="Henrissat B."/>
            <person name="Grigoriev I.V."/>
            <person name="Hibbett D.S."/>
            <person name="Martin F."/>
        </authorList>
    </citation>
    <scope>NUCLEOTIDE SEQUENCE [LARGE SCALE GENOMIC DNA]</scope>
    <source>
        <strain evidence="4">FD-334 SS-4</strain>
    </source>
</reference>